<dbReference type="CDD" id="cd00201">
    <property type="entry name" value="WW"/>
    <property type="match status" value="1"/>
</dbReference>
<dbReference type="InterPro" id="IPR001202">
    <property type="entry name" value="WW_dom"/>
</dbReference>
<feature type="region of interest" description="Disordered" evidence="1">
    <location>
        <begin position="654"/>
        <end position="709"/>
    </location>
</feature>
<evidence type="ECO:0000313" key="4">
    <source>
        <dbReference type="Proteomes" id="UP000324629"/>
    </source>
</evidence>
<keyword evidence="4" id="KW-1185">Reference proteome</keyword>
<dbReference type="GO" id="GO:0005829">
    <property type="term" value="C:cytosol"/>
    <property type="evidence" value="ECO:0007669"/>
    <property type="project" value="TreeGrafter"/>
</dbReference>
<dbReference type="PANTHER" id="PTHR47522">
    <property type="entry name" value="SALVADOR FAMILY WW DOMAIN-CONTAINING PROTEIN 1"/>
    <property type="match status" value="1"/>
</dbReference>
<feature type="compositionally biased region" description="Low complexity" evidence="1">
    <location>
        <begin position="661"/>
        <end position="679"/>
    </location>
</feature>
<protein>
    <recommendedName>
        <fullName evidence="2">WW domain-containing protein</fullName>
    </recommendedName>
</protein>
<evidence type="ECO:0000259" key="2">
    <source>
        <dbReference type="PROSITE" id="PS50020"/>
    </source>
</evidence>
<proteinExistence type="predicted"/>
<evidence type="ECO:0000256" key="1">
    <source>
        <dbReference type="SAM" id="MobiDB-lite"/>
    </source>
</evidence>
<accession>A0A5J4NNN3</accession>
<comment type="caution">
    <text evidence="3">The sequence shown here is derived from an EMBL/GenBank/DDBJ whole genome shotgun (WGS) entry which is preliminary data.</text>
</comment>
<dbReference type="GO" id="GO:0008285">
    <property type="term" value="P:negative regulation of cell population proliferation"/>
    <property type="evidence" value="ECO:0007669"/>
    <property type="project" value="TreeGrafter"/>
</dbReference>
<dbReference type="GO" id="GO:0006915">
    <property type="term" value="P:apoptotic process"/>
    <property type="evidence" value="ECO:0007669"/>
    <property type="project" value="InterPro"/>
</dbReference>
<dbReference type="SMART" id="SM00456">
    <property type="entry name" value="WW"/>
    <property type="match status" value="1"/>
</dbReference>
<organism evidence="3 4">
    <name type="scientific">Paragonimus westermani</name>
    <dbReference type="NCBI Taxonomy" id="34504"/>
    <lineage>
        <taxon>Eukaryota</taxon>
        <taxon>Metazoa</taxon>
        <taxon>Spiralia</taxon>
        <taxon>Lophotrochozoa</taxon>
        <taxon>Platyhelminthes</taxon>
        <taxon>Trematoda</taxon>
        <taxon>Digenea</taxon>
        <taxon>Plagiorchiida</taxon>
        <taxon>Troglotremata</taxon>
        <taxon>Troglotrematidae</taxon>
        <taxon>Paragonimus</taxon>
    </lineage>
</organism>
<feature type="region of interest" description="Disordered" evidence="1">
    <location>
        <begin position="387"/>
        <end position="407"/>
    </location>
</feature>
<dbReference type="Gene3D" id="2.20.70.10">
    <property type="match status" value="1"/>
</dbReference>
<feature type="compositionally biased region" description="Low complexity" evidence="1">
    <location>
        <begin position="219"/>
        <end position="230"/>
    </location>
</feature>
<dbReference type="InterPro" id="IPR030030">
    <property type="entry name" value="Sav"/>
</dbReference>
<dbReference type="GO" id="GO:0043065">
    <property type="term" value="P:positive regulation of apoptotic process"/>
    <property type="evidence" value="ECO:0007669"/>
    <property type="project" value="TreeGrafter"/>
</dbReference>
<dbReference type="GO" id="GO:0035329">
    <property type="term" value="P:hippo signaling"/>
    <property type="evidence" value="ECO:0007669"/>
    <property type="project" value="InterPro"/>
</dbReference>
<feature type="region of interest" description="Disordered" evidence="1">
    <location>
        <begin position="728"/>
        <end position="765"/>
    </location>
</feature>
<feature type="region of interest" description="Disordered" evidence="1">
    <location>
        <begin position="542"/>
        <end position="583"/>
    </location>
</feature>
<dbReference type="PROSITE" id="PS01159">
    <property type="entry name" value="WW_DOMAIN_1"/>
    <property type="match status" value="1"/>
</dbReference>
<reference evidence="3 4" key="1">
    <citation type="journal article" date="2019" name="Gigascience">
        <title>Whole-genome sequence of the oriental lung fluke Paragonimus westermani.</title>
        <authorList>
            <person name="Oey H."/>
            <person name="Zakrzewski M."/>
            <person name="Narain K."/>
            <person name="Devi K.R."/>
            <person name="Agatsuma T."/>
            <person name="Nawaratna S."/>
            <person name="Gobert G.N."/>
            <person name="Jones M.K."/>
            <person name="Ragan M.A."/>
            <person name="McManus D.P."/>
            <person name="Krause L."/>
        </authorList>
    </citation>
    <scope>NUCLEOTIDE SEQUENCE [LARGE SCALE GENOMIC DNA]</scope>
    <source>
        <strain evidence="3 4">IND2009</strain>
    </source>
</reference>
<dbReference type="InterPro" id="IPR036020">
    <property type="entry name" value="WW_dom_sf"/>
</dbReference>
<dbReference type="Proteomes" id="UP000324629">
    <property type="component" value="Unassembled WGS sequence"/>
</dbReference>
<name>A0A5J4NNN3_9TREM</name>
<dbReference type="EMBL" id="QNGE01001667">
    <property type="protein sequence ID" value="KAA3677094.1"/>
    <property type="molecule type" value="Genomic_DNA"/>
</dbReference>
<evidence type="ECO:0000313" key="3">
    <source>
        <dbReference type="EMBL" id="KAA3677094.1"/>
    </source>
</evidence>
<sequence length="1454" mass="159946">MESLPGIYRGYQKAYGECFDLNAYPIGSLFLSAYLSSRSIRIGMNFRCPIPTRRPTVSAARTTVPSEPTALIKDSFTDTADYRRINSATPSTVRQSVNVSSPSWPSCLSSASADGKIYSTNIPVRPSENLRRMKKSSEIVKSSSFGSVTSFNHKPTGIILATPASQNKELGFSRTLDTNGNGEPVPKPGVSRQQGPSTPYPVRQSYRSTSNRLDSGAYVSNSTSSTVPSVHPDPRNTCEHVQQEPLTVNSRPSVLVRPINLFVQSNCSVTNASDGSTLGFREPFCRQSYIPLKNHPCLDSSTSSPVTTFPSWQLSGHPHNTRLVQLGYNPTCSERIPAKSLIASRSMPGTTSCVSHNAYGFSQESSVDSETGRMSTSSSWSIKAQGSADPARFHSHNSQSDAGFTSQRPTISRFYGAQPRHSSSESGYHPMQIVAFPGPQYTQCALEQYLSDLIAGEFSSSVDPGSRPKGTCAISTNNDITQINTSSQSDHIEQIEPLRFLERRIENALRGAHKPDMQHSASLTGGFPVRANRDRRYSFSVQQGSQLPTLGSLPHTARNHLEPETEPKPFTTASEGSDSGNRKGILEQFSENELQYLLKAVRDLLDLRTHSSSTSANAVGGGLHSNVSTGQYLCRTIDISKSVCDGNNAESFIGRPRSHDSSICSRTSSRSSSAVRNPSAYGSILVDDRGSSDVPAGTPGTECDPSSADLMHKRLPLGFQHFKRYLDNKFGPDHHHHQQQQQPQQNSSHRPAERPSPSVSGLGDSDNIRLAGTVLPCCQWGINQIHSTENNYQEVSFVRSETGHWPEADCVRSPSSSHVLATYPQPFDELRTLGTAYPNQEHISSGQPPTNQETGIADIPMHMEAVFPNQRHPVPLERPPPTCSIVPSCSSAAANNWGTTIRPRDPATSLDYEEALDSVPQTYGATSPTHTRTTYLPLHQRSYCSTPEVPGSYVSTPVIDPSRLRWAPHLSQCYWWSHAVADHGRLCHPSYNPCAHQNATASVDFHPQDYCPFGLECYQTTYQSPWLPAHYASSSTVPSAQLRYADITHLDAADESGLDIPAAHFATYAVLAPRHNADSIAYDTSVTSDATQAHGNWDSPFVYPGCHRTPYPFSATHDPYVWSSNGLSTRYYIIFVPAAWSPRVPHYHPVFSPHHFRMPRSGSAGAGFGCSIDTTGVSSNVNGPVIGGLSHHRMVRERSVGPDLNCYAQQHQPHHPPPHHHYYQPQPVLRSAHRCLGPRCPGLAAYHHASPMPTELSSPATQSPSVILGRPISNSLSANDLAGYRSKTAMELRAIKSSFDLSPDLPCEPTLALLDCSDFYSKIAAFIEWDNSLQLAVPSGWSERRSSLGRTYYTCDQTRQTSWQHPTLGLHVPLGWERVDSFPHGVYYQNLLIPHCQRHHPNLWLPGPLKDPAVESEGFFSDLRYLQSSMRHIVTGKMIPYEWFGRFIYSVCPR</sequence>
<feature type="compositionally biased region" description="Polar residues" evidence="1">
    <location>
        <begin position="396"/>
        <end position="407"/>
    </location>
</feature>
<feature type="region of interest" description="Disordered" evidence="1">
    <location>
        <begin position="162"/>
        <end position="234"/>
    </location>
</feature>
<gene>
    <name evidence="3" type="ORF">DEA37_0000318</name>
</gene>
<dbReference type="PROSITE" id="PS50020">
    <property type="entry name" value="WW_DOMAIN_2"/>
    <property type="match status" value="1"/>
</dbReference>
<feature type="domain" description="WW" evidence="2">
    <location>
        <begin position="1335"/>
        <end position="1368"/>
    </location>
</feature>
<dbReference type="SUPFAM" id="SSF51045">
    <property type="entry name" value="WW domain"/>
    <property type="match status" value="1"/>
</dbReference>
<dbReference type="GO" id="GO:0060090">
    <property type="term" value="F:molecular adaptor activity"/>
    <property type="evidence" value="ECO:0007669"/>
    <property type="project" value="InterPro"/>
</dbReference>
<dbReference type="PANTHER" id="PTHR47522:SF2">
    <property type="entry name" value="PROTEIN SALVADOR HOMOLOG 1"/>
    <property type="match status" value="1"/>
</dbReference>